<organism evidence="1 2">
    <name type="scientific">Leptospira jelokensis</name>
    <dbReference type="NCBI Taxonomy" id="2484931"/>
    <lineage>
        <taxon>Bacteria</taxon>
        <taxon>Pseudomonadati</taxon>
        <taxon>Spirochaetota</taxon>
        <taxon>Spirochaetia</taxon>
        <taxon>Leptospirales</taxon>
        <taxon>Leptospiraceae</taxon>
        <taxon>Leptospira</taxon>
    </lineage>
</organism>
<sequence>MLPKKFTILVLVLIHFGTLLAQGKGYISFEENGLYGFKDKKGKVIIKPQYEQSMEFTKFGVAFVVSKNKWVCIDQKNKVLLESFLYDNGPDYLSEKLARFVENGKMGFHNERCQKVIKAEYDFVYPFENGYAIVCNGCQLKPEGEHSRIVGGLYGLMNRKGKMVVPVQYDSILSVDAKKRWVEVKEGEKTIKLKME</sequence>
<gene>
    <name evidence="1" type="ORF">EHQ62_02900</name>
</gene>
<name>A0A4Z1AAW2_9LEPT</name>
<accession>A0A4Z1AAW2</accession>
<keyword evidence="2" id="KW-1185">Reference proteome</keyword>
<evidence type="ECO:0000313" key="1">
    <source>
        <dbReference type="EMBL" id="TGL75046.1"/>
    </source>
</evidence>
<reference evidence="1" key="1">
    <citation type="journal article" date="2019" name="PLoS Negl. Trop. Dis.">
        <title>Revisiting the worldwide diversity of Leptospira species in the environment.</title>
        <authorList>
            <person name="Vincent A.T."/>
            <person name="Schiettekatte O."/>
            <person name="Bourhy P."/>
            <person name="Veyrier F.J."/>
            <person name="Picardeau M."/>
        </authorList>
    </citation>
    <scope>NUCLEOTIDE SEQUENCE [LARGE SCALE GENOMIC DNA]</scope>
    <source>
        <strain evidence="1">201702451</strain>
    </source>
</reference>
<dbReference type="RefSeq" id="WP_135640754.1">
    <property type="nucleotide sequence ID" value="NZ_RQGH01000008.1"/>
</dbReference>
<proteinExistence type="predicted"/>
<dbReference type="PANTHER" id="PTHR37841">
    <property type="entry name" value="GLR2918 PROTEIN"/>
    <property type="match status" value="1"/>
</dbReference>
<protein>
    <submittedName>
        <fullName evidence="1">WG repeat-containing protein</fullName>
    </submittedName>
</protein>
<dbReference type="InterPro" id="IPR032774">
    <property type="entry name" value="WG_beta_rep"/>
</dbReference>
<dbReference type="EMBL" id="RQGH01000008">
    <property type="protein sequence ID" value="TGL75046.1"/>
    <property type="molecule type" value="Genomic_DNA"/>
</dbReference>
<comment type="caution">
    <text evidence="1">The sequence shown here is derived from an EMBL/GenBank/DDBJ whole genome shotgun (WGS) entry which is preliminary data.</text>
</comment>
<dbReference type="PANTHER" id="PTHR37841:SF1">
    <property type="entry name" value="DUF3298 DOMAIN-CONTAINING PROTEIN"/>
    <property type="match status" value="1"/>
</dbReference>
<dbReference type="AlphaFoldDB" id="A0A4Z1AAW2"/>
<dbReference type="Proteomes" id="UP000297567">
    <property type="component" value="Unassembled WGS sequence"/>
</dbReference>
<evidence type="ECO:0000313" key="2">
    <source>
        <dbReference type="Proteomes" id="UP000297567"/>
    </source>
</evidence>
<dbReference type="Pfam" id="PF14903">
    <property type="entry name" value="WG_beta_rep"/>
    <property type="match status" value="3"/>
</dbReference>